<dbReference type="InterPro" id="IPR001452">
    <property type="entry name" value="SH3_domain"/>
</dbReference>
<feature type="compositionally biased region" description="Polar residues" evidence="4">
    <location>
        <begin position="539"/>
        <end position="553"/>
    </location>
</feature>
<evidence type="ECO:0000313" key="10">
    <source>
        <dbReference type="RefSeq" id="XP_022096538.1"/>
    </source>
</evidence>
<gene>
    <name evidence="8 9 10" type="primary">LOC110982453</name>
</gene>
<evidence type="ECO:0000259" key="5">
    <source>
        <dbReference type="PROSITE" id="PS50002"/>
    </source>
</evidence>
<dbReference type="PROSITE" id="PS50002">
    <property type="entry name" value="SH3"/>
    <property type="match status" value="4"/>
</dbReference>
<dbReference type="RefSeq" id="XP_022096537.1">
    <property type="nucleotide sequence ID" value="XM_022240845.1"/>
</dbReference>
<feature type="compositionally biased region" description="Polar residues" evidence="4">
    <location>
        <begin position="587"/>
        <end position="602"/>
    </location>
</feature>
<feature type="domain" description="SH3" evidence="5">
    <location>
        <begin position="151"/>
        <end position="210"/>
    </location>
</feature>
<evidence type="ECO:0000313" key="7">
    <source>
        <dbReference type="Proteomes" id="UP000694845"/>
    </source>
</evidence>
<dbReference type="InterPro" id="IPR051228">
    <property type="entry name" value="NADPH_Oxidase/PX-Domain"/>
</dbReference>
<keyword evidence="1 3" id="KW-0728">SH3 domain</keyword>
<feature type="compositionally biased region" description="Basic residues" evidence="4">
    <location>
        <begin position="352"/>
        <end position="362"/>
    </location>
</feature>
<dbReference type="GO" id="GO:0035091">
    <property type="term" value="F:phosphatidylinositol binding"/>
    <property type="evidence" value="ECO:0007669"/>
    <property type="project" value="InterPro"/>
</dbReference>
<dbReference type="FunFam" id="2.30.30.40:FF:000082">
    <property type="entry name" value="SH3 and PX domain-containing protein 2B"/>
    <property type="match status" value="1"/>
</dbReference>
<evidence type="ECO:0000256" key="4">
    <source>
        <dbReference type="SAM" id="MobiDB-lite"/>
    </source>
</evidence>
<dbReference type="OrthoDB" id="10255964at2759"/>
<dbReference type="Pfam" id="PF00018">
    <property type="entry name" value="SH3_1"/>
    <property type="match status" value="4"/>
</dbReference>
<dbReference type="InterPro" id="IPR001683">
    <property type="entry name" value="PX_dom"/>
</dbReference>
<dbReference type="Proteomes" id="UP000694845">
    <property type="component" value="Unplaced"/>
</dbReference>
<feature type="region of interest" description="Disordered" evidence="4">
    <location>
        <begin position="423"/>
        <end position="602"/>
    </location>
</feature>
<evidence type="ECO:0000256" key="3">
    <source>
        <dbReference type="PROSITE-ProRule" id="PRU00192"/>
    </source>
</evidence>
<dbReference type="Pfam" id="PF00787">
    <property type="entry name" value="PX"/>
    <property type="match status" value="1"/>
</dbReference>
<proteinExistence type="predicted"/>
<evidence type="ECO:0000313" key="8">
    <source>
        <dbReference type="RefSeq" id="XP_022096536.1"/>
    </source>
</evidence>
<feature type="compositionally biased region" description="Polar residues" evidence="4">
    <location>
        <begin position="470"/>
        <end position="479"/>
    </location>
</feature>
<reference evidence="8 9" key="1">
    <citation type="submission" date="2025-04" db="UniProtKB">
        <authorList>
            <consortium name="RefSeq"/>
        </authorList>
    </citation>
    <scope>IDENTIFICATION</scope>
</reference>
<dbReference type="PANTHER" id="PTHR15706">
    <property type="entry name" value="SH3 MULTIPLE DOMAIN"/>
    <property type="match status" value="1"/>
</dbReference>
<dbReference type="GeneID" id="110982453"/>
<feature type="region of interest" description="Disordered" evidence="4">
    <location>
        <begin position="306"/>
        <end position="362"/>
    </location>
</feature>
<dbReference type="SMART" id="SM00326">
    <property type="entry name" value="SH3"/>
    <property type="match status" value="4"/>
</dbReference>
<feature type="domain" description="SH3" evidence="5">
    <location>
        <begin position="599"/>
        <end position="656"/>
    </location>
</feature>
<accession>A0A8B7YTC0</accession>
<evidence type="ECO:0000313" key="9">
    <source>
        <dbReference type="RefSeq" id="XP_022096537.1"/>
    </source>
</evidence>
<sequence length="656" mass="72796">MGKRTVQDAIVDDIQKRKFPTKHYEYVIHVSWSDNSVNVIYRRYSKFFDLQTKLLSLFPEEAGAKNPTQRMIPFLPGKKLIGRSQTREVASKRLGQLNEYCQLLVRLPPKISECDEVLQFFTPNAEDINPTREKNVKKKGGKEIDVISDPIQPEAYIVIADYKKQQKNEVDLHAGDHVDVFEKNDNGWWFVGASDSQGWAPGTFLSRADGSEDEDGIAGKVEEHYITNNSYKAQQHDEISFETGAVLMVIQKSLDGWWMVRYQEKVGWVPAAFLQVYTGPVDVVVSTPTQRVGNVMNVSDIVKRQAAGASKNSPQLGRRDNSYGQGIEAKPTPPRRSTVRPGQHRNDERTVRKGATRKLKPPVKKTVEYYTVADFSDSAGDSISFHSGQKVEVIQETESGWWLVKIGDEEGWAPSSYLEARENTAVAETRPQRAFMETLDEETGEARPRPPRPPMPTGRKVSGSGAIKPSQDTSNSSSKAGLRPVPIPVGPTNNGNASAFKPFLPNNSGRPLPVAPGSKPATRAQPKPLKPKPTDRSDSPQNAQANLRPSSGQARPPPIDRQTKPGAQADGSSVQPLQINELRRQLKSLNVPTSPSGQTPSNVYVTTAAYENSDDDGLSFEEGVQVEVIEENETGWWLVRIGREEGWAPSTYLEKD</sequence>
<dbReference type="Gene3D" id="3.30.1520.10">
    <property type="entry name" value="Phox-like domain"/>
    <property type="match status" value="1"/>
</dbReference>
<dbReference type="RefSeq" id="XP_022096536.1">
    <property type="nucleotide sequence ID" value="XM_022240844.1"/>
</dbReference>
<dbReference type="SUPFAM" id="SSF64268">
    <property type="entry name" value="PX domain"/>
    <property type="match status" value="1"/>
</dbReference>
<evidence type="ECO:0000256" key="1">
    <source>
        <dbReference type="ARBA" id="ARBA00022443"/>
    </source>
</evidence>
<keyword evidence="7" id="KW-1185">Reference proteome</keyword>
<dbReference type="PANTHER" id="PTHR15706:SF2">
    <property type="entry name" value="SH3 AND PX DOMAIN-CONTAINING PROTEIN 2A"/>
    <property type="match status" value="1"/>
</dbReference>
<keyword evidence="2" id="KW-0677">Repeat</keyword>
<dbReference type="Gene3D" id="2.30.30.40">
    <property type="entry name" value="SH3 Domains"/>
    <property type="match status" value="4"/>
</dbReference>
<dbReference type="CDD" id="cd11856">
    <property type="entry name" value="SH3_p47phox_like"/>
    <property type="match status" value="2"/>
</dbReference>
<protein>
    <submittedName>
        <fullName evidence="8">SH3 and PX domain-containing protein 2B-like isoform X1</fullName>
    </submittedName>
    <submittedName>
        <fullName evidence="9">SH3 and PX domain-containing protein 2B-like isoform X2</fullName>
    </submittedName>
    <submittedName>
        <fullName evidence="10">SH3 and PX domain-containing protein 2B-like isoform X3</fullName>
    </submittedName>
</protein>
<dbReference type="SMART" id="SM00312">
    <property type="entry name" value="PX"/>
    <property type="match status" value="1"/>
</dbReference>
<feature type="domain" description="SH3" evidence="5">
    <location>
        <begin position="364"/>
        <end position="423"/>
    </location>
</feature>
<dbReference type="SUPFAM" id="SSF50044">
    <property type="entry name" value="SH3-domain"/>
    <property type="match status" value="4"/>
</dbReference>
<dbReference type="GO" id="GO:0005737">
    <property type="term" value="C:cytoplasm"/>
    <property type="evidence" value="ECO:0007669"/>
    <property type="project" value="TreeGrafter"/>
</dbReference>
<feature type="domain" description="SH3" evidence="5">
    <location>
        <begin position="220"/>
        <end position="279"/>
    </location>
</feature>
<dbReference type="KEGG" id="aplc:110982453"/>
<feature type="domain" description="PX" evidence="6">
    <location>
        <begin position="4"/>
        <end position="128"/>
    </location>
</feature>
<dbReference type="InterPro" id="IPR036871">
    <property type="entry name" value="PX_dom_sf"/>
</dbReference>
<dbReference type="RefSeq" id="XP_022096538.1">
    <property type="nucleotide sequence ID" value="XM_022240846.1"/>
</dbReference>
<evidence type="ECO:0000256" key="2">
    <source>
        <dbReference type="ARBA" id="ARBA00022737"/>
    </source>
</evidence>
<evidence type="ECO:0000259" key="6">
    <source>
        <dbReference type="PROSITE" id="PS50195"/>
    </source>
</evidence>
<name>A0A8B7YTC0_ACAPL</name>
<dbReference type="InterPro" id="IPR036028">
    <property type="entry name" value="SH3-like_dom_sf"/>
</dbReference>
<dbReference type="AlphaFoldDB" id="A0A8B7YTC0"/>
<organism evidence="7 10">
    <name type="scientific">Acanthaster planci</name>
    <name type="common">Crown-of-thorns starfish</name>
    <dbReference type="NCBI Taxonomy" id="133434"/>
    <lineage>
        <taxon>Eukaryota</taxon>
        <taxon>Metazoa</taxon>
        <taxon>Echinodermata</taxon>
        <taxon>Eleutherozoa</taxon>
        <taxon>Asterozoa</taxon>
        <taxon>Asteroidea</taxon>
        <taxon>Valvatacea</taxon>
        <taxon>Valvatida</taxon>
        <taxon>Acanthasteridae</taxon>
        <taxon>Acanthaster</taxon>
    </lineage>
</organism>
<dbReference type="PROSITE" id="PS50195">
    <property type="entry name" value="PX"/>
    <property type="match status" value="1"/>
</dbReference>